<feature type="region of interest" description="Disordered" evidence="11">
    <location>
        <begin position="1376"/>
        <end position="1415"/>
    </location>
</feature>
<dbReference type="SUPFAM" id="SSF63829">
    <property type="entry name" value="Calcium-dependent phosphotriesterase"/>
    <property type="match status" value="1"/>
</dbReference>
<feature type="region of interest" description="Disordered" evidence="11">
    <location>
        <begin position="1132"/>
        <end position="1156"/>
    </location>
</feature>
<dbReference type="Ensembl" id="ENSOMET00000002928.1">
    <property type="protein sequence ID" value="ENSOMEP00000027079.1"/>
    <property type="gene ID" value="ENSOMEG00000009346.1"/>
</dbReference>
<evidence type="ECO:0000256" key="8">
    <source>
        <dbReference type="ARBA" id="ARBA00023273"/>
    </source>
</evidence>
<feature type="compositionally biased region" description="Basic and acidic residues" evidence="11">
    <location>
        <begin position="623"/>
        <end position="646"/>
    </location>
</feature>
<evidence type="ECO:0000256" key="3">
    <source>
        <dbReference type="ARBA" id="ARBA00022490"/>
    </source>
</evidence>
<sequence>MSDTNTGGKGGGGTPGTASRDNTKGSPPQLSEMQQEAEGESQKHLSTHMTSNYEDLCSRPFLSPGLGIPEDLLLLSHSFGFDSRRRANLGLLDDNTLIFIAGNLVVLLDVDSREQRYLRSCSGGGIGAITVHPTREFFVVAEKGTSPDILVYEYPSLRLYRILKGGTQHRYTCVSFSPDGGSLLSAGGEPDFMLTLWDWRRQEVQSFQATSQEVYRVSFSHYDQELLTTAGCRHITFWKLTTTFTGFKLEKLVGHFGKSVASDIEGVLELPDGEVVSGTAWGNLLLWDGNGIKVEICSKEGRTCHSGTAQPFALEGGKLLTFGSDGAVRSWDFERISSFTCDGGCSLEVEPINELVVGRHVCLCHVVRSSLPGSSIWFAQDSSGSIWRLDLSFSPSAADPKCLLSCHSGPIQDLDVSRTSHLMATIALDGTVRVFDLLAKTQLTSICFNQGGTALCWAPLSMNQKEGLLVTGFEDGVVRLLELLGPQKLRADSGVGAKGDATLCLKQAFKPHNAPVTAVAVEPNGHILATASEDQTVFFFTVGEACHPLGFIRVPGPVQALEWSPDSHLPQNGRRLLILCGSGHVVEVQSPDVEAERSSESFHLPELPRRSFCFRSIKSRIKRETDADRPQTERRKMRREEVGKQGEEEELQPPSRLLCGFYSEPGQFWLSMGGFDSGFLYHCKFSENQSEEPCRHQDEPFDFLLVSGADDDPICSMTFSSSRQLLLCGMHSGSIRVYPLQPGHLAPTTMQACWALSVHDNHYGHLRHICCSFDDLFVLTAGDDGNIFSFSRLPPEELQRNLQRRKAGIPSSTAYHETESSTVDIQDPEAFSLEAAKQKQERDLLRRKADQKAAETRIQLAELREKFKQVLAENQGLPEHVRLTPEELNPLLYEKAKKMMAERVMKVQQQTAWEQERCSGALTKLQEWSKNSSEALSIITVVGIYSNITVSTYHVSAHPEFSTWAQHQDTPATEAPPGLQEPKQASADPAQEAAEKEVARCPVPHPPRVAGRVQDSVRLRKVAERAERARASVERRKQEWAQLNAEKPDKEFEDPQDVLEIQEAKDNIGDVVMVKQPTVHAQGKKKGWTALEEKILRQKSEMNQRITNLRDAKILLVSLLSAQAQQLQKIHHSLSPDLRRSPPPLPSMSPEETPEKKLQCSSTSLDRYRILREHRRASTKQEVLQGADSLLKQLEEDMKREEKEKERTLSLSASSKLLEEEQTAVELTELEKELQQEQQIELLHQQDTLLQQMESSISRFDSELLLLRQQKVRLDIHLKQAELHLLTLFQEMIILKGFEEREASLQEKLKAIMEERRSNQSQLQGNSEQLKQRRSIIEKLQEDEKALWADFQTSVAEDHHFEDLLTKIFKKKAGHKKKAKQTGSTSEDDSDDSVEDWDGCLDSDTEEEDGSDFDDKVCPAGCDPDLFQKTLQLRDHRWDLEDILEAEGKSADALKKEIDTLIMKEKVLKSSQQRVEEEFGLINKEKLQKMNKLDVVIAFRLHQIKFLSNGSVPSDLSEALVLDKSEMDRLKRRVQQLQAEKDVEKDRLLQAQQQRSRLIRENKEMSARLQEMEKQCNELMMLKYGRLVDVEALHTMSGHKKLDKLKEEKLLLEADHAKELKRWKAKVEEARRALWEVTEQNTEVLRSTVHLMEQRKELQIKLSSRQKDMVKQQFQDGRRLEDQEDIQKLQELVQAQEQQAQALLKRIDLLSSKDGYVLPPEHTRLPPLPPAHDPQPSTRGRPFGGHEDRRGAD</sequence>
<keyword evidence="4 9" id="KW-0853">WD repeat</keyword>
<keyword evidence="7" id="KW-0206">Cytoskeleton</keyword>
<dbReference type="SUPFAM" id="SSF50998">
    <property type="entry name" value="Quinoprotein alcohol dehydrogenase-like"/>
    <property type="match status" value="1"/>
</dbReference>
<name>A0A3B3DC54_ORYME</name>
<evidence type="ECO:0000256" key="11">
    <source>
        <dbReference type="SAM" id="MobiDB-lite"/>
    </source>
</evidence>
<feature type="repeat" description="WD" evidence="9">
    <location>
        <begin position="404"/>
        <end position="445"/>
    </location>
</feature>
<feature type="compositionally biased region" description="Acidic residues" evidence="11">
    <location>
        <begin position="1386"/>
        <end position="1412"/>
    </location>
</feature>
<accession>A0A3B3DC54</accession>
<feature type="coiled-coil region" evidence="10">
    <location>
        <begin position="835"/>
        <end position="873"/>
    </location>
</feature>
<protein>
    <submittedName>
        <fullName evidence="12">Cilia and flagella associated protein 44</fullName>
    </submittedName>
</protein>
<dbReference type="GeneTree" id="ENSGT00940000161555"/>
<feature type="region of interest" description="Disordered" evidence="11">
    <location>
        <begin position="805"/>
        <end position="828"/>
    </location>
</feature>
<evidence type="ECO:0000256" key="1">
    <source>
        <dbReference type="ARBA" id="ARBA00004138"/>
    </source>
</evidence>
<dbReference type="InterPro" id="IPR015943">
    <property type="entry name" value="WD40/YVTN_repeat-like_dom_sf"/>
</dbReference>
<dbReference type="GO" id="GO:0005856">
    <property type="term" value="C:cytoskeleton"/>
    <property type="evidence" value="ECO:0007669"/>
    <property type="project" value="UniProtKB-SubCell"/>
</dbReference>
<dbReference type="PANTHER" id="PTHR14885">
    <property type="entry name" value="CILIA- AND FLAGELLA-ASSOCIATED PROTEIN 43-RELATED"/>
    <property type="match status" value="1"/>
</dbReference>
<dbReference type="Gene3D" id="2.130.10.10">
    <property type="entry name" value="YVTN repeat-like/Quinoprotein amine dehydrogenase"/>
    <property type="match status" value="3"/>
</dbReference>
<feature type="coiled-coil region" evidence="10">
    <location>
        <begin position="1184"/>
        <end position="1240"/>
    </location>
</feature>
<feature type="coiled-coil region" evidence="10">
    <location>
        <begin position="1016"/>
        <end position="1043"/>
    </location>
</feature>
<keyword evidence="3" id="KW-0963">Cytoplasm</keyword>
<dbReference type="Proteomes" id="UP000261560">
    <property type="component" value="Unplaced"/>
</dbReference>
<dbReference type="GeneID" id="112139935"/>
<feature type="compositionally biased region" description="Polar residues" evidence="11">
    <location>
        <begin position="810"/>
        <end position="824"/>
    </location>
</feature>
<comment type="subcellular location">
    <subcellularLocation>
        <location evidence="1">Cell projection</location>
        <location evidence="1">Cilium</location>
    </subcellularLocation>
    <subcellularLocation>
        <location evidence="2">Cytoplasm</location>
        <location evidence="2">Cytoskeleton</location>
    </subcellularLocation>
</comment>
<evidence type="ECO:0000256" key="2">
    <source>
        <dbReference type="ARBA" id="ARBA00004245"/>
    </source>
</evidence>
<dbReference type="Ensembl" id="ENSOMET00000002856.1">
    <property type="protein sequence ID" value="ENSOMEP00000027091.1"/>
    <property type="gene ID" value="ENSOMEG00000009346.1"/>
</dbReference>
<dbReference type="GO" id="GO:0003341">
    <property type="term" value="P:cilium movement"/>
    <property type="evidence" value="ECO:0007669"/>
    <property type="project" value="UniProtKB-ARBA"/>
</dbReference>
<keyword evidence="8" id="KW-0966">Cell projection</keyword>
<proteinExistence type="predicted"/>
<evidence type="ECO:0000313" key="12">
    <source>
        <dbReference type="Ensembl" id="ENSOMEP00000027079.1"/>
    </source>
</evidence>
<evidence type="ECO:0000256" key="6">
    <source>
        <dbReference type="ARBA" id="ARBA00023054"/>
    </source>
</evidence>
<evidence type="ECO:0000256" key="9">
    <source>
        <dbReference type="PROSITE-ProRule" id="PRU00221"/>
    </source>
</evidence>
<feature type="coiled-coil region" evidence="10">
    <location>
        <begin position="1679"/>
        <end position="1713"/>
    </location>
</feature>
<feature type="compositionally biased region" description="Polar residues" evidence="11">
    <location>
        <begin position="24"/>
        <end position="34"/>
    </location>
</feature>
<keyword evidence="5" id="KW-0677">Repeat</keyword>
<dbReference type="PANTHER" id="PTHR14885:SF3">
    <property type="entry name" value="CILIA- AND FLAGELLA-ASSOCIATED PROTEIN 44"/>
    <property type="match status" value="1"/>
</dbReference>
<dbReference type="STRING" id="30732.ENSOMEP00000027091"/>
<feature type="region of interest" description="Disordered" evidence="11">
    <location>
        <begin position="623"/>
        <end position="651"/>
    </location>
</feature>
<dbReference type="SMART" id="SM00320">
    <property type="entry name" value="WD40"/>
    <property type="match status" value="7"/>
</dbReference>
<evidence type="ECO:0000256" key="7">
    <source>
        <dbReference type="ARBA" id="ARBA00023212"/>
    </source>
</evidence>
<dbReference type="Pfam" id="PF00400">
    <property type="entry name" value="WD40"/>
    <property type="match status" value="2"/>
</dbReference>
<dbReference type="GO" id="GO:0005929">
    <property type="term" value="C:cilium"/>
    <property type="evidence" value="ECO:0007669"/>
    <property type="project" value="UniProtKB-SubCell"/>
</dbReference>
<reference evidence="12" key="1">
    <citation type="submission" date="2025-05" db="UniProtKB">
        <authorList>
            <consortium name="Ensembl"/>
        </authorList>
    </citation>
    <scope>IDENTIFICATION</scope>
</reference>
<organism evidence="12 13">
    <name type="scientific">Oryzias melastigma</name>
    <name type="common">Marine medaka</name>
    <dbReference type="NCBI Taxonomy" id="30732"/>
    <lineage>
        <taxon>Eukaryota</taxon>
        <taxon>Metazoa</taxon>
        <taxon>Chordata</taxon>
        <taxon>Craniata</taxon>
        <taxon>Vertebrata</taxon>
        <taxon>Euteleostomi</taxon>
        <taxon>Actinopterygii</taxon>
        <taxon>Neopterygii</taxon>
        <taxon>Teleostei</taxon>
        <taxon>Neoteleostei</taxon>
        <taxon>Acanthomorphata</taxon>
        <taxon>Ovalentaria</taxon>
        <taxon>Atherinomorphae</taxon>
        <taxon>Beloniformes</taxon>
        <taxon>Adrianichthyidae</taxon>
        <taxon>Oryziinae</taxon>
        <taxon>Oryzias</taxon>
    </lineage>
</organism>
<keyword evidence="6 10" id="KW-0175">Coiled coil</keyword>
<evidence type="ECO:0000256" key="4">
    <source>
        <dbReference type="ARBA" id="ARBA00022574"/>
    </source>
</evidence>
<evidence type="ECO:0000313" key="13">
    <source>
        <dbReference type="Proteomes" id="UP000261560"/>
    </source>
</evidence>
<evidence type="ECO:0000256" key="10">
    <source>
        <dbReference type="SAM" id="Coils"/>
    </source>
</evidence>
<dbReference type="PROSITE" id="PS50082">
    <property type="entry name" value="WD_REPEATS_2"/>
    <property type="match status" value="2"/>
</dbReference>
<keyword evidence="13" id="KW-1185">Reference proteome</keyword>
<feature type="compositionally biased region" description="Basic and acidic residues" evidence="11">
    <location>
        <begin position="1744"/>
        <end position="1753"/>
    </location>
</feature>
<dbReference type="InterPro" id="IPR001680">
    <property type="entry name" value="WD40_rpt"/>
</dbReference>
<feature type="repeat" description="WD" evidence="9">
    <location>
        <begin position="509"/>
        <end position="542"/>
    </location>
</feature>
<feature type="region of interest" description="Disordered" evidence="11">
    <location>
        <begin position="966"/>
        <end position="1011"/>
    </location>
</feature>
<dbReference type="RefSeq" id="XP_024118566.1">
    <property type="nucleotide sequence ID" value="XM_024262798.2"/>
</dbReference>
<dbReference type="PaxDb" id="30732-ENSOMEP00000027091"/>
<feature type="region of interest" description="Disordered" evidence="11">
    <location>
        <begin position="1715"/>
        <end position="1753"/>
    </location>
</feature>
<dbReference type="InterPro" id="IPR011047">
    <property type="entry name" value="Quinoprotein_ADH-like_sf"/>
</dbReference>
<feature type="region of interest" description="Disordered" evidence="11">
    <location>
        <begin position="1"/>
        <end position="47"/>
    </location>
</feature>
<evidence type="ECO:0000256" key="5">
    <source>
        <dbReference type="ARBA" id="ARBA00022737"/>
    </source>
</evidence>
<feature type="coiled-coil region" evidence="10">
    <location>
        <begin position="1520"/>
        <end position="1640"/>
    </location>
</feature>